<dbReference type="Pfam" id="PF21787">
    <property type="entry name" value="TNP-like_RNaseH_N"/>
    <property type="match status" value="1"/>
</dbReference>
<evidence type="ECO:0000259" key="1">
    <source>
        <dbReference type="Pfam" id="PF21787"/>
    </source>
</evidence>
<dbReference type="EMBL" id="CAKOGL010000006">
    <property type="protein sequence ID" value="CAH2087580.1"/>
    <property type="molecule type" value="Genomic_DNA"/>
</dbReference>
<dbReference type="AlphaFoldDB" id="A0AAU9TKE0"/>
<evidence type="ECO:0000259" key="2">
    <source>
        <dbReference type="Pfam" id="PF21788"/>
    </source>
</evidence>
<feature type="domain" description="Transposable element P transposase-like RNase H" evidence="1">
    <location>
        <begin position="1"/>
        <end position="103"/>
    </location>
</feature>
<evidence type="ECO:0008006" key="5">
    <source>
        <dbReference type="Google" id="ProtNLM"/>
    </source>
</evidence>
<dbReference type="Pfam" id="PF21788">
    <property type="entry name" value="TNP-like_GBD"/>
    <property type="match status" value="1"/>
</dbReference>
<accession>A0AAU9TKE0</accession>
<keyword evidence="4" id="KW-1185">Reference proteome</keyword>
<reference evidence="3" key="1">
    <citation type="submission" date="2022-03" db="EMBL/GenBank/DDBJ databases">
        <authorList>
            <person name="Tunstrom K."/>
        </authorList>
    </citation>
    <scope>NUCLEOTIDE SEQUENCE</scope>
</reference>
<comment type="caution">
    <text evidence="3">The sequence shown here is derived from an EMBL/GenBank/DDBJ whole genome shotgun (WGS) entry which is preliminary data.</text>
</comment>
<proteinExistence type="predicted"/>
<protein>
    <recommendedName>
        <fullName evidence="5">THAP domain-containing protein 9</fullName>
    </recommendedName>
</protein>
<evidence type="ECO:0000313" key="3">
    <source>
        <dbReference type="EMBL" id="CAH2087580.1"/>
    </source>
</evidence>
<dbReference type="InterPro" id="IPR048366">
    <property type="entry name" value="TNP-like_GBD"/>
</dbReference>
<dbReference type="Proteomes" id="UP001153954">
    <property type="component" value="Unassembled WGS sequence"/>
</dbReference>
<sequence>MSIRKGLTWDPNTKKFYGLVDCDLDVNSDSIDEASQSLVLLLTCINGAWKLPIGYFLIVSLSGEQKATLVQTALQLCGDAGVKVVSITCDGLAGNFSMFSYLGCNILKDQGVTHFKSNNSVVHIFVDPCHAIKLVRNAFGELRVFTDRMGREINYKYLEFFLELQEDKGLHLATKIVQFRAVYKKLLIRAEIREGGVFENCIPLRQINILTCSSTNPLTSINQLSQTSEFAEIPEDDSDPYDTYIEYLGCIGQTDEYTQSVLEYISGFVTRKLSRQIKCEMCLALLIGDENLRSLISKKTRGGLKHASSGVIEIVNKTEKLIKPNIKNQNKPENYYLYIFRFLTECYETGNILYVPDNADHNASHRLLLIKSIILSVAKNK</sequence>
<dbReference type="InterPro" id="IPR048365">
    <property type="entry name" value="TNP-like_RNaseH_N"/>
</dbReference>
<name>A0AAU9TKE0_EUPED</name>
<gene>
    <name evidence="3" type="ORF">EEDITHA_LOCUS3828</name>
</gene>
<evidence type="ECO:0000313" key="4">
    <source>
        <dbReference type="Proteomes" id="UP001153954"/>
    </source>
</evidence>
<organism evidence="3 4">
    <name type="scientific">Euphydryas editha</name>
    <name type="common">Edith's checkerspot</name>
    <dbReference type="NCBI Taxonomy" id="104508"/>
    <lineage>
        <taxon>Eukaryota</taxon>
        <taxon>Metazoa</taxon>
        <taxon>Ecdysozoa</taxon>
        <taxon>Arthropoda</taxon>
        <taxon>Hexapoda</taxon>
        <taxon>Insecta</taxon>
        <taxon>Pterygota</taxon>
        <taxon>Neoptera</taxon>
        <taxon>Endopterygota</taxon>
        <taxon>Lepidoptera</taxon>
        <taxon>Glossata</taxon>
        <taxon>Ditrysia</taxon>
        <taxon>Papilionoidea</taxon>
        <taxon>Nymphalidae</taxon>
        <taxon>Nymphalinae</taxon>
        <taxon>Euphydryas</taxon>
    </lineage>
</organism>
<feature type="domain" description="Transposable element P transposase-like GTP-binding insertion" evidence="2">
    <location>
        <begin position="129"/>
        <end position="181"/>
    </location>
</feature>